<dbReference type="EMBL" id="MFJC01000019">
    <property type="protein sequence ID" value="OGG09574.1"/>
    <property type="molecule type" value="Genomic_DNA"/>
</dbReference>
<dbReference type="Pfam" id="PF02518">
    <property type="entry name" value="HATPase_c"/>
    <property type="match status" value="1"/>
</dbReference>
<dbReference type="InterPro" id="IPR050351">
    <property type="entry name" value="BphY/WalK/GraS-like"/>
</dbReference>
<evidence type="ECO:0000256" key="3">
    <source>
        <dbReference type="ARBA" id="ARBA00022553"/>
    </source>
</evidence>
<dbReference type="FunFam" id="3.30.565.10:FF:000006">
    <property type="entry name" value="Sensor histidine kinase WalK"/>
    <property type="match status" value="1"/>
</dbReference>
<dbReference type="GO" id="GO:0016036">
    <property type="term" value="P:cellular response to phosphate starvation"/>
    <property type="evidence" value="ECO:0007669"/>
    <property type="project" value="TreeGrafter"/>
</dbReference>
<gene>
    <name evidence="8" type="ORF">A2154_01450</name>
</gene>
<dbReference type="InterPro" id="IPR005467">
    <property type="entry name" value="His_kinase_dom"/>
</dbReference>
<evidence type="ECO:0000313" key="9">
    <source>
        <dbReference type="Proteomes" id="UP000176854"/>
    </source>
</evidence>
<keyword evidence="5" id="KW-0418">Kinase</keyword>
<evidence type="ECO:0000256" key="6">
    <source>
        <dbReference type="ARBA" id="ARBA00023012"/>
    </source>
</evidence>
<dbReference type="GO" id="GO:0005886">
    <property type="term" value="C:plasma membrane"/>
    <property type="evidence" value="ECO:0007669"/>
    <property type="project" value="TreeGrafter"/>
</dbReference>
<dbReference type="GO" id="GO:0004721">
    <property type="term" value="F:phosphoprotein phosphatase activity"/>
    <property type="evidence" value="ECO:0007669"/>
    <property type="project" value="TreeGrafter"/>
</dbReference>
<organism evidence="8 9">
    <name type="scientific">Candidatus Gottesmanbacteria bacterium RBG_16_43_7</name>
    <dbReference type="NCBI Taxonomy" id="1798373"/>
    <lineage>
        <taxon>Bacteria</taxon>
        <taxon>Candidatus Gottesmaniibacteriota</taxon>
    </lineage>
</organism>
<dbReference type="PANTHER" id="PTHR45453:SF1">
    <property type="entry name" value="PHOSPHATE REGULON SENSOR PROTEIN PHOR"/>
    <property type="match status" value="1"/>
</dbReference>
<dbReference type="SMART" id="SM00387">
    <property type="entry name" value="HATPase_c"/>
    <property type="match status" value="1"/>
</dbReference>
<keyword evidence="6" id="KW-0902">Two-component regulatory system</keyword>
<comment type="catalytic activity">
    <reaction evidence="1">
        <text>ATP + protein L-histidine = ADP + protein N-phospho-L-histidine.</text>
        <dbReference type="EC" id="2.7.13.3"/>
    </reaction>
</comment>
<evidence type="ECO:0000256" key="1">
    <source>
        <dbReference type="ARBA" id="ARBA00000085"/>
    </source>
</evidence>
<keyword evidence="3" id="KW-0597">Phosphoprotein</keyword>
<dbReference type="EC" id="2.7.13.3" evidence="2"/>
<dbReference type="STRING" id="1798373.A2154_01450"/>
<accession>A0A1F5ZB95</accession>
<comment type="caution">
    <text evidence="8">The sequence shown here is derived from an EMBL/GenBank/DDBJ whole genome shotgun (WGS) entry which is preliminary data.</text>
</comment>
<dbReference type="SUPFAM" id="SSF55874">
    <property type="entry name" value="ATPase domain of HSP90 chaperone/DNA topoisomerase II/histidine kinase"/>
    <property type="match status" value="1"/>
</dbReference>
<dbReference type="InterPro" id="IPR036890">
    <property type="entry name" value="HATPase_C_sf"/>
</dbReference>
<evidence type="ECO:0000259" key="7">
    <source>
        <dbReference type="PROSITE" id="PS50109"/>
    </source>
</evidence>
<evidence type="ECO:0000313" key="8">
    <source>
        <dbReference type="EMBL" id="OGG09574.1"/>
    </source>
</evidence>
<sequence>MQGLSESLLTLSAFETDTAGDQFENVALGEILEEAIGKIKPLAREKHITIVNNVISENLNGNHYRLTDLFMILLDNAVKYSPNKSRIRIDSQKKDGKIEIRVTDQGIGMSVTEQKQIFKRFYRSDSARSKNKNGGYGLGLAIAKKVVESHKGTITVTSQVGAGSTFTVMLPKARINS</sequence>
<feature type="domain" description="Histidine kinase" evidence="7">
    <location>
        <begin position="1"/>
        <end position="174"/>
    </location>
</feature>
<keyword evidence="4" id="KW-0808">Transferase</keyword>
<dbReference type="PROSITE" id="PS50109">
    <property type="entry name" value="HIS_KIN"/>
    <property type="match status" value="1"/>
</dbReference>
<reference evidence="8 9" key="1">
    <citation type="journal article" date="2016" name="Nat. Commun.">
        <title>Thousands of microbial genomes shed light on interconnected biogeochemical processes in an aquifer system.</title>
        <authorList>
            <person name="Anantharaman K."/>
            <person name="Brown C.T."/>
            <person name="Hug L.A."/>
            <person name="Sharon I."/>
            <person name="Castelle C.J."/>
            <person name="Probst A.J."/>
            <person name="Thomas B.C."/>
            <person name="Singh A."/>
            <person name="Wilkins M.J."/>
            <person name="Karaoz U."/>
            <person name="Brodie E.L."/>
            <person name="Williams K.H."/>
            <person name="Hubbard S.S."/>
            <person name="Banfield J.F."/>
        </authorList>
    </citation>
    <scope>NUCLEOTIDE SEQUENCE [LARGE SCALE GENOMIC DNA]</scope>
</reference>
<dbReference type="AlphaFoldDB" id="A0A1F5ZB95"/>
<dbReference type="PRINTS" id="PR00344">
    <property type="entry name" value="BCTRLSENSOR"/>
</dbReference>
<dbReference type="GO" id="GO:0000155">
    <property type="term" value="F:phosphorelay sensor kinase activity"/>
    <property type="evidence" value="ECO:0007669"/>
    <property type="project" value="TreeGrafter"/>
</dbReference>
<evidence type="ECO:0000256" key="5">
    <source>
        <dbReference type="ARBA" id="ARBA00022777"/>
    </source>
</evidence>
<dbReference type="InterPro" id="IPR004358">
    <property type="entry name" value="Sig_transdc_His_kin-like_C"/>
</dbReference>
<name>A0A1F5ZB95_9BACT</name>
<dbReference type="InterPro" id="IPR003594">
    <property type="entry name" value="HATPase_dom"/>
</dbReference>
<dbReference type="PANTHER" id="PTHR45453">
    <property type="entry name" value="PHOSPHATE REGULON SENSOR PROTEIN PHOR"/>
    <property type="match status" value="1"/>
</dbReference>
<evidence type="ECO:0000256" key="2">
    <source>
        <dbReference type="ARBA" id="ARBA00012438"/>
    </source>
</evidence>
<proteinExistence type="predicted"/>
<dbReference type="Gene3D" id="3.30.565.10">
    <property type="entry name" value="Histidine kinase-like ATPase, C-terminal domain"/>
    <property type="match status" value="1"/>
</dbReference>
<evidence type="ECO:0000256" key="4">
    <source>
        <dbReference type="ARBA" id="ARBA00022679"/>
    </source>
</evidence>
<dbReference type="Proteomes" id="UP000176854">
    <property type="component" value="Unassembled WGS sequence"/>
</dbReference>
<protein>
    <recommendedName>
        <fullName evidence="2">histidine kinase</fullName>
        <ecNumber evidence="2">2.7.13.3</ecNumber>
    </recommendedName>
</protein>